<evidence type="ECO:0000256" key="4">
    <source>
        <dbReference type="ARBA" id="ARBA00022840"/>
    </source>
</evidence>
<evidence type="ECO:0000256" key="1">
    <source>
        <dbReference type="ARBA" id="ARBA00022741"/>
    </source>
</evidence>
<comment type="caution">
    <text evidence="8">The sequence shown here is derived from an EMBL/GenBank/DDBJ whole genome shotgun (WGS) entry which is preliminary data.</text>
</comment>
<dbReference type="GO" id="GO:0034663">
    <property type="term" value="C:endoplasmic reticulum chaperone complex"/>
    <property type="evidence" value="ECO:0007669"/>
    <property type="project" value="TreeGrafter"/>
</dbReference>
<evidence type="ECO:0000313" key="8">
    <source>
        <dbReference type="EMBL" id="GMH75684.1"/>
    </source>
</evidence>
<evidence type="ECO:0000313" key="9">
    <source>
        <dbReference type="Proteomes" id="UP001165082"/>
    </source>
</evidence>
<dbReference type="GO" id="GO:0005509">
    <property type="term" value="F:calcium ion binding"/>
    <property type="evidence" value="ECO:0007669"/>
    <property type="project" value="InterPro"/>
</dbReference>
<dbReference type="PROSITE" id="PS00018">
    <property type="entry name" value="EF_HAND_1"/>
    <property type="match status" value="2"/>
</dbReference>
<sequence length="1337" mass="148096">MSESEDDWSPGRVFEAIDADGSGTIDQEELSLAMSAVLGKCVSNEDVAKFMKKYDTNGDGVLDLMEFTDFVKEMNKKKSSKMNLLGFRGGKNNAQVQKSRAAIKALENMEKNGCMVGMHVGTSNTKCAMYDPAKDAVAFFKDKELSGNEEEFPSVVYLAKEGSTTVGQRALVRAIQQRTAWNCVTSIKRMLGEDYNIENMKAQQTSLQIPTEIVKVSTDFESNVMHRLNYGGFRIPDFKITGSEFPPEEIMSLVIRNAKRLVDKNIPHDAKECVLTAPSHWMGHKRTSFLVSSTSSGYKTNLINTTTAVAVGFWSEHAKTKEGSKQISAMKKGSKTPALVFYAGGGHFDIAVVNVSANSDGKLYYKTQCVAGGDIGGEDMTSSITEYVCANKLEREEDPDDPSQSTFVDTITEHLENLGGIIKESFGAKEEDGLGAALGNDTTLAMSRLSIPPTPVKASNPNGGNLPPASPAATTQTRKDKYRGTRPSPIKNDVGLYVAEAQRIRAIVERAKRQLSTKKEVDITIDGFVPFTLTREEVEQCCEEAVSKIQATLQGLLEENKINPKALAQVIVAGGASLTPQVTDYLSFVGVPAPTKSAISATRLACVGAAYHAANLNQSLVGSSTSNYTIEEVLPNEIVFTDSWKQDDVTKGKGFPKFSPYGSKKTLNFYTTSALQTFLDIYVYEKGLPFSSGTVDVQKVPALHEGSDVNVSFFLDKNGLLQAEAVFVDMSFSLKLSSSVKYMRSFKEEHKVRKRLDEQSELNTYFYERDKVREELISYCLRTINIVDGPKLDGKIRIVDRELISKTCHDALKWIDNDGNLATRKAKFLSLEARRVEGYKYIYVTRFRETKEICAPILDAIVAIAAKAALEKGDFCVAKAEEEKQAPQFSGYVDPKKKKTLLKQAAKGPANAGAEDQSHDDLHLAMVVDKKNVVFFDDLTDSVVKISKIEHAFPADVEKSRNRYQACIEQLNDLRKSGDGLGELIKRVFDAVVEEHVVVEEEGGGREKEKAVDAKVEEGGEKDEEVEEVEEIVPELKYSTKSSEGLALLDGLMGLIPCLEDEKNIKMWILEQMSKLCKDADKDESGGIDVGECTDLFQTLVNMSLEVMHKRVSKIRNVGPPLKGDFVMAELFEESTIGEVLCVFVEGTEVIRFGDASDNVVKTLSLRKANALDFERAAEKYSGFSTKLAELDKISPRDVWNKAFMHVIEKQGLLDEAGKPPQDKKALKYDATLTSGRNAEEGKHFMEFLLSYFDFFEGESVKLAEIRDKWVSACKEADDDKSGDIDGKEGMRIWKNMLHEVRMRTNRQVEKLITWNKRENETDESHVIAGVLKAPIQ</sequence>
<dbReference type="InterPro" id="IPR018247">
    <property type="entry name" value="EF_Hand_1_Ca_BS"/>
</dbReference>
<evidence type="ECO:0000256" key="3">
    <source>
        <dbReference type="ARBA" id="ARBA00022837"/>
    </source>
</evidence>
<dbReference type="Gene3D" id="3.90.640.10">
    <property type="entry name" value="Actin, Chain A, domain 4"/>
    <property type="match status" value="2"/>
</dbReference>
<name>A0A9W7AWH3_9STRA</name>
<dbReference type="Gene3D" id="1.10.238.10">
    <property type="entry name" value="EF-hand"/>
    <property type="match status" value="1"/>
</dbReference>
<feature type="region of interest" description="Disordered" evidence="6">
    <location>
        <begin position="451"/>
        <end position="487"/>
    </location>
</feature>
<dbReference type="OrthoDB" id="190582at2759"/>
<feature type="region of interest" description="Disordered" evidence="6">
    <location>
        <begin position="1004"/>
        <end position="1023"/>
    </location>
</feature>
<gene>
    <name evidence="8" type="ORF">TrRE_jg7884</name>
</gene>
<dbReference type="Proteomes" id="UP001165082">
    <property type="component" value="Unassembled WGS sequence"/>
</dbReference>
<organism evidence="8 9">
    <name type="scientific">Triparma retinervis</name>
    <dbReference type="NCBI Taxonomy" id="2557542"/>
    <lineage>
        <taxon>Eukaryota</taxon>
        <taxon>Sar</taxon>
        <taxon>Stramenopiles</taxon>
        <taxon>Ochrophyta</taxon>
        <taxon>Bolidophyceae</taxon>
        <taxon>Parmales</taxon>
        <taxon>Triparmaceae</taxon>
        <taxon>Triparma</taxon>
    </lineage>
</organism>
<dbReference type="InterPro" id="IPR011992">
    <property type="entry name" value="EF-hand-dom_pair"/>
</dbReference>
<dbReference type="EMBL" id="BRXZ01001637">
    <property type="protein sequence ID" value="GMH75684.1"/>
    <property type="molecule type" value="Genomic_DNA"/>
</dbReference>
<dbReference type="InterPro" id="IPR013126">
    <property type="entry name" value="Hsp_70_fam"/>
</dbReference>
<dbReference type="Gene3D" id="3.30.420.40">
    <property type="match status" value="4"/>
</dbReference>
<evidence type="ECO:0000256" key="2">
    <source>
        <dbReference type="ARBA" id="ARBA00022824"/>
    </source>
</evidence>
<keyword evidence="9" id="KW-1185">Reference proteome</keyword>
<dbReference type="InterPro" id="IPR029047">
    <property type="entry name" value="HSP70_peptide-bd_sf"/>
</dbReference>
<evidence type="ECO:0000259" key="7">
    <source>
        <dbReference type="PROSITE" id="PS50222"/>
    </source>
</evidence>
<keyword evidence="4" id="KW-0067">ATP-binding</keyword>
<dbReference type="GO" id="GO:0005524">
    <property type="term" value="F:ATP binding"/>
    <property type="evidence" value="ECO:0007669"/>
    <property type="project" value="UniProtKB-KW"/>
</dbReference>
<keyword evidence="2" id="KW-0256">Endoplasmic reticulum</keyword>
<dbReference type="InterPro" id="IPR002048">
    <property type="entry name" value="EF_hand_dom"/>
</dbReference>
<dbReference type="InterPro" id="IPR043129">
    <property type="entry name" value="ATPase_NBD"/>
</dbReference>
<evidence type="ECO:0000256" key="6">
    <source>
        <dbReference type="SAM" id="MobiDB-lite"/>
    </source>
</evidence>
<proteinExistence type="predicted"/>
<protein>
    <recommendedName>
        <fullName evidence="7">EF-hand domain-containing protein</fullName>
    </recommendedName>
</protein>
<reference evidence="8" key="1">
    <citation type="submission" date="2022-07" db="EMBL/GenBank/DDBJ databases">
        <title>Genome analysis of Parmales, a sister group of diatoms, reveals the evolutionary specialization of diatoms from phago-mixotrophs to photoautotrophs.</title>
        <authorList>
            <person name="Ban H."/>
            <person name="Sato S."/>
            <person name="Yoshikawa S."/>
            <person name="Kazumasa Y."/>
            <person name="Nakamura Y."/>
            <person name="Ichinomiya M."/>
            <person name="Saitoh K."/>
            <person name="Sato N."/>
            <person name="Blanc-Mathieu R."/>
            <person name="Endo H."/>
            <person name="Kuwata A."/>
            <person name="Ogata H."/>
        </authorList>
    </citation>
    <scope>NUCLEOTIDE SEQUENCE</scope>
</reference>
<dbReference type="GO" id="GO:0140662">
    <property type="term" value="F:ATP-dependent protein folding chaperone"/>
    <property type="evidence" value="ECO:0007669"/>
    <property type="project" value="InterPro"/>
</dbReference>
<dbReference type="PANTHER" id="PTHR45639:SF3">
    <property type="entry name" value="HYPOXIA UP-REGULATED PROTEIN 1"/>
    <property type="match status" value="1"/>
</dbReference>
<feature type="domain" description="EF-hand" evidence="7">
    <location>
        <begin position="12"/>
        <end position="40"/>
    </location>
</feature>
<dbReference type="PROSITE" id="PS50222">
    <property type="entry name" value="EF_HAND_2"/>
    <property type="match status" value="2"/>
</dbReference>
<dbReference type="SUPFAM" id="SSF47473">
    <property type="entry name" value="EF-hand"/>
    <property type="match status" value="1"/>
</dbReference>
<dbReference type="GO" id="GO:0030968">
    <property type="term" value="P:endoplasmic reticulum unfolded protein response"/>
    <property type="evidence" value="ECO:0007669"/>
    <property type="project" value="TreeGrafter"/>
</dbReference>
<dbReference type="SUPFAM" id="SSF53067">
    <property type="entry name" value="Actin-like ATPase domain"/>
    <property type="match status" value="2"/>
</dbReference>
<feature type="domain" description="EF-hand" evidence="7">
    <location>
        <begin position="42"/>
        <end position="77"/>
    </location>
</feature>
<evidence type="ECO:0000256" key="5">
    <source>
        <dbReference type="ARBA" id="ARBA00023186"/>
    </source>
</evidence>
<dbReference type="SMART" id="SM00054">
    <property type="entry name" value="EFh"/>
    <property type="match status" value="4"/>
</dbReference>
<keyword evidence="3" id="KW-0106">Calcium</keyword>
<keyword evidence="5" id="KW-0143">Chaperone</keyword>
<dbReference type="PANTHER" id="PTHR45639">
    <property type="entry name" value="HSC70CB, ISOFORM G-RELATED"/>
    <property type="match status" value="1"/>
</dbReference>
<dbReference type="Pfam" id="PF13499">
    <property type="entry name" value="EF-hand_7"/>
    <property type="match status" value="1"/>
</dbReference>
<dbReference type="Gene3D" id="2.60.34.10">
    <property type="entry name" value="Substrate Binding Domain Of DNAk, Chain A, domain 1"/>
    <property type="match status" value="1"/>
</dbReference>
<keyword evidence="1" id="KW-0547">Nucleotide-binding</keyword>
<dbReference type="CDD" id="cd00051">
    <property type="entry name" value="EFh"/>
    <property type="match status" value="1"/>
</dbReference>
<feature type="compositionally biased region" description="Basic and acidic residues" evidence="6">
    <location>
        <begin position="1004"/>
        <end position="1019"/>
    </location>
</feature>
<accession>A0A9W7AWH3</accession>
<dbReference type="Pfam" id="PF00012">
    <property type="entry name" value="HSP70"/>
    <property type="match status" value="2"/>
</dbReference>